<dbReference type="Proteomes" id="UP000002497">
    <property type="component" value="Unassembled WGS sequence"/>
</dbReference>
<dbReference type="FunFam" id="3.30.830.10:FF:000031">
    <property type="entry name" value="Putative zinc metalloprotease"/>
    <property type="match status" value="1"/>
</dbReference>
<keyword evidence="9" id="KW-1185">Reference proteome</keyword>
<dbReference type="GO" id="GO:0008237">
    <property type="term" value="F:metallopeptidase activity"/>
    <property type="evidence" value="ECO:0007669"/>
    <property type="project" value="UniProtKB-KW"/>
</dbReference>
<dbReference type="HOGENOM" id="CLU_006065_0_0_1"/>
<dbReference type="SUPFAM" id="SSF63411">
    <property type="entry name" value="LuxS/MPP-like metallohydrolase"/>
    <property type="match status" value="4"/>
</dbReference>
<dbReference type="FunFam" id="3.30.830.10:FF:000036">
    <property type="entry name" value="Putative zinc metalloprotease"/>
    <property type="match status" value="1"/>
</dbReference>
<evidence type="ECO:0000256" key="7">
    <source>
        <dbReference type="SAM" id="MobiDB-lite"/>
    </source>
</evidence>
<gene>
    <name evidence="8" type="ORF">CPSG_04120</name>
</gene>
<evidence type="ECO:0000313" key="8">
    <source>
        <dbReference type="EMBL" id="EFW19736.1"/>
    </source>
</evidence>
<feature type="compositionally biased region" description="Acidic residues" evidence="7">
    <location>
        <begin position="1012"/>
        <end position="1047"/>
    </location>
</feature>
<evidence type="ECO:0000256" key="4">
    <source>
        <dbReference type="ARBA" id="ARBA00020167"/>
    </source>
</evidence>
<dbReference type="InterPro" id="IPR013578">
    <property type="entry name" value="Peptidase_M16C_assoc"/>
</dbReference>
<protein>
    <recommendedName>
        <fullName evidence="4">Presequence protease, mitochondrial</fullName>
    </recommendedName>
    <alternativeName>
        <fullName evidence="5">Pitrilysin metalloproteinase</fullName>
    </alternativeName>
</protein>
<evidence type="ECO:0000256" key="5">
    <source>
        <dbReference type="ARBA" id="ARBA00034552"/>
    </source>
</evidence>
<evidence type="ECO:0000313" key="9">
    <source>
        <dbReference type="Proteomes" id="UP000002497"/>
    </source>
</evidence>
<comment type="subunit">
    <text evidence="3">Monomer and homodimer; homodimerization is induced by binding of the substrate.</text>
</comment>
<dbReference type="VEuPathDB" id="FungiDB:CPSG_04120"/>
<sequence length="1047" mass="117850">MGSHNGGRSFFRRLQKFKPDYSASTFTHYESERTGMRAVVIDQKGPKVYGYFVLATEIHDDSGSPHTLEHLCFMGSRNFRYKGFLDKLATRLYSDTNAWTATDHTAYTLDTAGWEGFSLILPIYLEHIIAPTLTDAGCYTEVYHIDGTGHDAGVVYSEMQGVQNRCSELIDLRCRRLLYPEGVGFRYETGGMMEQLRVLTAERIRAFHKEMYQPKNLCLIIVGEVDHTDLLSVLDKFEDTILDVIPSPNAPFQRPWVESTPTPPLQASVIDTVEFPEEDESFGEIEIRFLGPDCNDRVQSAALNVALLYLAGSSAALLENVLVEKEHVATAVYYMTDERPRTEIRFTLTSVATESLHDVERRFFEVLRGAMQEQIDMKYMRECIQRHRRNWKFATENSASSFADYVVNSFLFGDKNGSRLLDVATLQEYEELESWHDNQWRGFIKQYMADAPHISVLGVPSAKLAAKLKADEEARIEERKRKLGEKGLKELADKLSKAKAENDKPIPREILAKIQVPDTDSIHFVHTTTAKSGHALKGGRPNNKIQQLIDLDGMDSPMFIHFEDINSNFVQFSLVISTQGVPVELLPLLSVYTETFFSLPIDRNGERVSFEQVIVDLERDTVGYTMDGSPGNSEMLAITFQIELEKYETAISYLKELTWNSIFDPERLIAVTTRLFSDVPDAKRSGSGMVGGVRYMVQYAPESIVRARSTLVRAKYLKRISKLLAKDPESVVQRMELIRKALFQPENLQILVIGDLERLPNPVSSWKPYIEGLDMSKPLLPLVKQSERLSDAGKAPGQLTYIVPMPTIDTSHVNASAKGLNCYDHPKLPALMVAIAYMNAVEGPLWVAVRGTGLAYGASFRHNVETGLIHFNIYRSPNGFKAFEAAKKIVDDHLSGVAALDPMMSLEGAISTIVAGFANEQATYILSAQESYIRQVIRNLPPDYKEALLKKVRAVTIDQLKESLREMVFPVFTPGSSDIVVTCAPVLEERIKTGFESLGFKPEVQPLKYFEDDYGLQLDDDEEDEDEDEDDEDGGLDSDTGSEEDEE</sequence>
<keyword evidence="8" id="KW-0378">Hydrolase</keyword>
<dbReference type="InterPro" id="IPR011249">
    <property type="entry name" value="Metalloenz_LuxS/M16"/>
</dbReference>
<organism evidence="9">
    <name type="scientific">Coccidioides posadasii (strain RMSCC 757 / Silveira)</name>
    <name type="common">Valley fever fungus</name>
    <dbReference type="NCBI Taxonomy" id="443226"/>
    <lineage>
        <taxon>Eukaryota</taxon>
        <taxon>Fungi</taxon>
        <taxon>Dikarya</taxon>
        <taxon>Ascomycota</taxon>
        <taxon>Pezizomycotina</taxon>
        <taxon>Eurotiomycetes</taxon>
        <taxon>Eurotiomycetidae</taxon>
        <taxon>Onygenales</taxon>
        <taxon>Onygenaceae</taxon>
        <taxon>Coccidioides</taxon>
    </lineage>
</organism>
<dbReference type="AlphaFoldDB" id="E9D1R2"/>
<dbReference type="InterPro" id="IPR007863">
    <property type="entry name" value="Peptidase_M16_C"/>
</dbReference>
<keyword evidence="8" id="KW-0645">Protease</keyword>
<dbReference type="PANTHER" id="PTHR43016:SF16">
    <property type="entry name" value="METALLOPROTEASE, PUTATIVE (AFU_ORTHOLOGUE AFUA_4G07610)-RELATED"/>
    <property type="match status" value="1"/>
</dbReference>
<accession>E9D1R2</accession>
<evidence type="ECO:0000256" key="2">
    <source>
        <dbReference type="ARBA" id="ARBA00007575"/>
    </source>
</evidence>
<dbReference type="GO" id="GO:0005758">
    <property type="term" value="C:mitochondrial intermembrane space"/>
    <property type="evidence" value="ECO:0007669"/>
    <property type="project" value="UniProtKB-SubCell"/>
</dbReference>
<dbReference type="PANTHER" id="PTHR43016">
    <property type="entry name" value="PRESEQUENCE PROTEASE"/>
    <property type="match status" value="1"/>
</dbReference>
<dbReference type="EMBL" id="GL636490">
    <property type="protein sequence ID" value="EFW19736.1"/>
    <property type="molecule type" value="Genomic_DNA"/>
</dbReference>
<dbReference type="SMART" id="SM01264">
    <property type="entry name" value="M16C_associated"/>
    <property type="match status" value="1"/>
</dbReference>
<reference evidence="9" key="2">
    <citation type="submission" date="2010-03" db="EMBL/GenBank/DDBJ databases">
        <title>The genome sequence of Coccidioides posadasii strain Silveira.</title>
        <authorList>
            <consortium name="The Broad Institute Genome Sequencing Center for Infectious Disease"/>
            <person name="Neafsey D."/>
            <person name="Orbach M."/>
            <person name="Henn M.R."/>
            <person name="Cole G.T."/>
            <person name="Galgiani J."/>
            <person name="Gardner M.J."/>
            <person name="Kirkland T.N."/>
            <person name="Taylor J.W."/>
            <person name="Young S.K."/>
            <person name="Zeng Q."/>
            <person name="Koehrsen M."/>
            <person name="Alvarado L."/>
            <person name="Berlin A."/>
            <person name="Borenstein D."/>
            <person name="Chapman S.B."/>
            <person name="Chen Z."/>
            <person name="Engels R."/>
            <person name="Freedman E."/>
            <person name="Gellesch M."/>
            <person name="Goldberg J."/>
            <person name="Griggs A."/>
            <person name="Gujja S."/>
            <person name="Heilman E."/>
            <person name="Heiman D."/>
            <person name="Howarth C."/>
            <person name="Jen D."/>
            <person name="Larson L."/>
            <person name="Mehta T."/>
            <person name="Neiman D."/>
            <person name="Park D."/>
            <person name="Pearson M."/>
            <person name="Richards J."/>
            <person name="Roberts A."/>
            <person name="Saif S."/>
            <person name="Shea T."/>
            <person name="Shenoy N."/>
            <person name="Sisk P."/>
            <person name="Stolte C."/>
            <person name="Sykes S."/>
            <person name="Walk T."/>
            <person name="White J."/>
            <person name="Yandava C."/>
            <person name="Haas B."/>
            <person name="Nusbaum C."/>
            <person name="Birren B."/>
        </authorList>
    </citation>
    <scope>NUCLEOTIDE SEQUENCE [LARGE SCALE GENOMIC DNA]</scope>
    <source>
        <strain evidence="9">RMSCC 757 / Silveira</strain>
    </source>
</reference>
<dbReference type="STRING" id="443226.E9D1R2"/>
<comment type="subcellular location">
    <subcellularLocation>
        <location evidence="1">Mitochondrion intermembrane space</location>
    </subcellularLocation>
</comment>
<feature type="region of interest" description="Disordered" evidence="7">
    <location>
        <begin position="1011"/>
        <end position="1047"/>
    </location>
</feature>
<evidence type="ECO:0000256" key="1">
    <source>
        <dbReference type="ARBA" id="ARBA00004569"/>
    </source>
</evidence>
<dbReference type="eggNOG" id="KOG0961">
    <property type="taxonomic scope" value="Eukaryota"/>
</dbReference>
<keyword evidence="8" id="KW-0482">Metalloprotease</keyword>
<dbReference type="GO" id="GO:0006508">
    <property type="term" value="P:proteolysis"/>
    <property type="evidence" value="ECO:0007669"/>
    <property type="project" value="UniProtKB-KW"/>
</dbReference>
<dbReference type="FunFam" id="3.30.830.10:FF:000015">
    <property type="entry name" value="Putative zinc metalloprotease"/>
    <property type="match status" value="1"/>
</dbReference>
<proteinExistence type="inferred from homology"/>
<dbReference type="Gene3D" id="3.30.830.10">
    <property type="entry name" value="Metalloenzyme, LuxS/M16 peptidase-like"/>
    <property type="match status" value="4"/>
</dbReference>
<reference evidence="9" key="1">
    <citation type="journal article" date="2010" name="Genome Res.">
        <title>Population genomic sequencing of Coccidioides fungi reveals recent hybridization and transposon control.</title>
        <authorList>
            <person name="Neafsey D.E."/>
            <person name="Barker B.M."/>
            <person name="Sharpton T.J."/>
            <person name="Stajich J.E."/>
            <person name="Park D.J."/>
            <person name="Whiston E."/>
            <person name="Hung C.-Y."/>
            <person name="McMahan C."/>
            <person name="White J."/>
            <person name="Sykes S."/>
            <person name="Heiman D."/>
            <person name="Young S."/>
            <person name="Zeng Q."/>
            <person name="Abouelleil A."/>
            <person name="Aftuck L."/>
            <person name="Bessette D."/>
            <person name="Brown A."/>
            <person name="FitzGerald M."/>
            <person name="Lui A."/>
            <person name="Macdonald J.P."/>
            <person name="Priest M."/>
            <person name="Orbach M.J."/>
            <person name="Galgiani J.N."/>
            <person name="Kirkland T.N."/>
            <person name="Cole G.T."/>
            <person name="Birren B.W."/>
            <person name="Henn M.R."/>
            <person name="Taylor J.W."/>
            <person name="Rounsley S.D."/>
        </authorList>
    </citation>
    <scope>NUCLEOTIDE SEQUENCE [LARGE SCALE GENOMIC DNA]</scope>
    <source>
        <strain evidence="9">RMSCC 757 / Silveira</strain>
    </source>
</reference>
<dbReference type="GO" id="GO:0046872">
    <property type="term" value="F:metal ion binding"/>
    <property type="evidence" value="ECO:0007669"/>
    <property type="project" value="InterPro"/>
</dbReference>
<dbReference type="VEuPathDB" id="FungiDB:D8B26_007924"/>
<name>E9D1R2_COCPS</name>
<dbReference type="Pfam" id="PF05193">
    <property type="entry name" value="Peptidase_M16_C"/>
    <property type="match status" value="1"/>
</dbReference>
<evidence type="ECO:0000256" key="3">
    <source>
        <dbReference type="ARBA" id="ARBA00011853"/>
    </source>
</evidence>
<comment type="function">
    <text evidence="6">Degrades mitochondrial transit peptides after their cleavage in the intermembrane space or in the matrix, and presequence peptides; clearance of these peptides is required to keep the presequence processing machinery running. Preferentially cleaves the N-terminal side of paired basic amino acid residues. Also degrades other unstructured peptides. May function as an ATP-dependent peptidase as opposed to a metalloendopeptidase.</text>
</comment>
<evidence type="ECO:0000256" key="6">
    <source>
        <dbReference type="ARBA" id="ARBA00045897"/>
    </source>
</evidence>
<dbReference type="OrthoDB" id="4953at2759"/>
<comment type="similarity">
    <text evidence="2">Belongs to the peptidase M16 family. PreP subfamily.</text>
</comment>
<dbReference type="OMA" id="CVEGPFW"/>